<evidence type="ECO:0000256" key="2">
    <source>
        <dbReference type="ARBA" id="ARBA00009694"/>
    </source>
</evidence>
<evidence type="ECO:0000256" key="4">
    <source>
        <dbReference type="ARBA" id="ARBA00022989"/>
    </source>
</evidence>
<keyword evidence="3 6" id="KW-0812">Transmembrane</keyword>
<feature type="transmembrane region" description="Helical" evidence="6">
    <location>
        <begin position="74"/>
        <end position="95"/>
    </location>
</feature>
<comment type="similarity">
    <text evidence="2">Belongs to the UPF0382 family.</text>
</comment>
<evidence type="ECO:0008006" key="9">
    <source>
        <dbReference type="Google" id="ProtNLM"/>
    </source>
</evidence>
<feature type="transmembrane region" description="Helical" evidence="6">
    <location>
        <begin position="42"/>
        <end position="62"/>
    </location>
</feature>
<evidence type="ECO:0000256" key="3">
    <source>
        <dbReference type="ARBA" id="ARBA00022692"/>
    </source>
</evidence>
<keyword evidence="5 6" id="KW-0472">Membrane</keyword>
<keyword evidence="8" id="KW-1185">Reference proteome</keyword>
<evidence type="ECO:0000256" key="6">
    <source>
        <dbReference type="SAM" id="Phobius"/>
    </source>
</evidence>
<comment type="caution">
    <text evidence="7">The sequence shown here is derived from an EMBL/GenBank/DDBJ whole genome shotgun (WGS) entry which is preliminary data.</text>
</comment>
<feature type="transmembrane region" description="Helical" evidence="6">
    <location>
        <begin position="101"/>
        <end position="122"/>
    </location>
</feature>
<dbReference type="PANTHER" id="PTHR43461">
    <property type="entry name" value="TRANSMEMBRANE PROTEIN 256"/>
    <property type="match status" value="1"/>
</dbReference>
<dbReference type="Proteomes" id="UP000053557">
    <property type="component" value="Unassembled WGS sequence"/>
</dbReference>
<dbReference type="Pfam" id="PF04241">
    <property type="entry name" value="DUF423"/>
    <property type="match status" value="1"/>
</dbReference>
<evidence type="ECO:0000256" key="5">
    <source>
        <dbReference type="ARBA" id="ARBA00023136"/>
    </source>
</evidence>
<accession>A0A101XNZ8</accession>
<dbReference type="OrthoDB" id="9802121at2"/>
<evidence type="ECO:0000313" key="8">
    <source>
        <dbReference type="Proteomes" id="UP000053557"/>
    </source>
</evidence>
<gene>
    <name evidence="7" type="ORF">ATW55_10015</name>
</gene>
<evidence type="ECO:0000313" key="7">
    <source>
        <dbReference type="EMBL" id="KUO94747.1"/>
    </source>
</evidence>
<organism evidence="7 8">
    <name type="scientific">Ferroacidibacillus organovorans</name>
    <dbReference type="NCBI Taxonomy" id="1765683"/>
    <lineage>
        <taxon>Bacteria</taxon>
        <taxon>Bacillati</taxon>
        <taxon>Bacillota</taxon>
        <taxon>Bacilli</taxon>
        <taxon>Bacillales</taxon>
        <taxon>Alicyclobacillaceae</taxon>
        <taxon>Ferroacidibacillus</taxon>
    </lineage>
</organism>
<dbReference type="EMBL" id="LPVJ01000070">
    <property type="protein sequence ID" value="KUO94747.1"/>
    <property type="molecule type" value="Genomic_DNA"/>
</dbReference>
<dbReference type="AlphaFoldDB" id="A0A101XNZ8"/>
<protein>
    <recommendedName>
        <fullName evidence="9">DUF423 domain-containing protein</fullName>
    </recommendedName>
</protein>
<dbReference type="InterPro" id="IPR006696">
    <property type="entry name" value="DUF423"/>
</dbReference>
<keyword evidence="4 6" id="KW-1133">Transmembrane helix</keyword>
<comment type="subcellular location">
    <subcellularLocation>
        <location evidence="1">Membrane</location>
        <topology evidence="1">Multi-pass membrane protein</topology>
    </subcellularLocation>
</comment>
<dbReference type="PANTHER" id="PTHR43461:SF1">
    <property type="entry name" value="TRANSMEMBRANE PROTEIN 256"/>
    <property type="match status" value="1"/>
</dbReference>
<sequence length="126" mass="13062">MHLNFVGLGALFLFLAVALGAFGAHALRARLEPSQLAVYQTGIQYHLIHGLAILGVGVIAFAHKAPGTPSLLGTSGVLFAVGILLFSGSLYLLAVTGVRKLGAITPFGGLFFLAGWITLLIASFSL</sequence>
<evidence type="ECO:0000256" key="1">
    <source>
        <dbReference type="ARBA" id="ARBA00004141"/>
    </source>
</evidence>
<dbReference type="GO" id="GO:0005886">
    <property type="term" value="C:plasma membrane"/>
    <property type="evidence" value="ECO:0007669"/>
    <property type="project" value="TreeGrafter"/>
</dbReference>
<reference evidence="7 8" key="1">
    <citation type="submission" date="2015-12" db="EMBL/GenBank/DDBJ databases">
        <title>Draft genome sequence of Acidibacillus ferrooxidans ITV001, isolated from a chalcopyrite acid mine drainage site in Brazil.</title>
        <authorList>
            <person name="Dall'Agnol H."/>
            <person name="Nancucheo I."/>
            <person name="Johnson B."/>
            <person name="Oliveira R."/>
            <person name="Leite L."/>
            <person name="Pylro V."/>
            <person name="Nunes G.L."/>
            <person name="Tzotzos G."/>
            <person name="Fernandes G.R."/>
            <person name="Dutra J."/>
            <person name="Orellana S.C."/>
            <person name="Oliveira G."/>
        </authorList>
    </citation>
    <scope>NUCLEOTIDE SEQUENCE [LARGE SCALE GENOMIC DNA]</scope>
    <source>
        <strain evidence="8">ITV01</strain>
    </source>
</reference>
<proteinExistence type="inferred from homology"/>
<name>A0A101XNZ8_9BACL</name>